<evidence type="ECO:0000259" key="2">
    <source>
        <dbReference type="PROSITE" id="PS50835"/>
    </source>
</evidence>
<evidence type="ECO:0000259" key="3">
    <source>
        <dbReference type="PROSITE" id="PS50853"/>
    </source>
</evidence>
<feature type="chain" id="PRO_5002112584" description="Fibronectin type-III domain-containing protein" evidence="1">
    <location>
        <begin position="28"/>
        <end position="592"/>
    </location>
</feature>
<feature type="domain" description="Ig-like" evidence="2">
    <location>
        <begin position="34"/>
        <end position="115"/>
    </location>
</feature>
<keyword evidence="1" id="KW-0732">Signal</keyword>
<dbReference type="PROSITE" id="PS50835">
    <property type="entry name" value="IG_LIKE"/>
    <property type="match status" value="1"/>
</dbReference>
<accession>A0A0B7A3X8</accession>
<dbReference type="EMBL" id="HACG01028477">
    <property type="protein sequence ID" value="CEK75342.1"/>
    <property type="molecule type" value="Transcribed_RNA"/>
</dbReference>
<protein>
    <recommendedName>
        <fullName evidence="5">Fibronectin type-III domain-containing protein</fullName>
    </recommendedName>
</protein>
<dbReference type="PROSITE" id="PS50853">
    <property type="entry name" value="FN3"/>
    <property type="match status" value="1"/>
</dbReference>
<dbReference type="Gene3D" id="2.60.40.10">
    <property type="entry name" value="Immunoglobulins"/>
    <property type="match status" value="3"/>
</dbReference>
<dbReference type="SUPFAM" id="SSF49265">
    <property type="entry name" value="Fibronectin type III"/>
    <property type="match status" value="2"/>
</dbReference>
<reference evidence="4" key="1">
    <citation type="submission" date="2014-12" db="EMBL/GenBank/DDBJ databases">
        <title>Insight into the proteome of Arion vulgaris.</title>
        <authorList>
            <person name="Aradska J."/>
            <person name="Bulat T."/>
            <person name="Smidak R."/>
            <person name="Sarate P."/>
            <person name="Gangsoo J."/>
            <person name="Sialana F."/>
            <person name="Bilban M."/>
            <person name="Lubec G."/>
        </authorList>
    </citation>
    <scope>NUCLEOTIDE SEQUENCE</scope>
    <source>
        <tissue evidence="4">Skin</tissue>
    </source>
</reference>
<name>A0A0B7A3X8_9EUPU</name>
<organism evidence="4">
    <name type="scientific">Arion vulgaris</name>
    <dbReference type="NCBI Taxonomy" id="1028688"/>
    <lineage>
        <taxon>Eukaryota</taxon>
        <taxon>Metazoa</taxon>
        <taxon>Spiralia</taxon>
        <taxon>Lophotrochozoa</taxon>
        <taxon>Mollusca</taxon>
        <taxon>Gastropoda</taxon>
        <taxon>Heterobranchia</taxon>
        <taxon>Euthyneura</taxon>
        <taxon>Panpulmonata</taxon>
        <taxon>Eupulmonata</taxon>
        <taxon>Stylommatophora</taxon>
        <taxon>Helicina</taxon>
        <taxon>Arionoidea</taxon>
        <taxon>Arionidae</taxon>
        <taxon>Arion</taxon>
    </lineage>
</organism>
<dbReference type="InterPro" id="IPR003961">
    <property type="entry name" value="FN3_dom"/>
</dbReference>
<dbReference type="CDD" id="cd00063">
    <property type="entry name" value="FN3"/>
    <property type="match status" value="1"/>
</dbReference>
<gene>
    <name evidence="4" type="primary">ORF95064</name>
</gene>
<feature type="non-terminal residue" evidence="4">
    <location>
        <position position="592"/>
    </location>
</feature>
<feature type="domain" description="Fibronectin type-III" evidence="3">
    <location>
        <begin position="244"/>
        <end position="336"/>
    </location>
</feature>
<dbReference type="AlphaFoldDB" id="A0A0B7A3X8"/>
<sequence>MHISNTMGLKICPCALCLIILVGFSSSVQFSSSPYAVTGEAYLFVGEDLRLYCTLSEEFLQNFNASDISFTFQYQTEANTTCVPASDVHIVDSNVAMLIIHNITFQNVGPYSCYVGGPYCHDQYSKDSQYVGVSDDISIEYSPQNVTNFKCVLYNWDEFMNCTWQHPVEYRNVENIKVTTIYAVARDISAECPKETNTSCTWYKENLRLARIYYVQVNVINTKNNATATSLFWFKPFALVKPEPVQNLKIIAVSEESPGCLLLSWSHARIFRNKVYRIKHQNETDKEFYVLYDNLTETNMTICGYLPYTFQNFSVECYPTSGYWSEPVYAGNTTPMIAPSEGPRVTNGSFTSTPCVGSQRKVVLMWQEVEVSAQNGIIDGYLIKSGETDLANVTANTYSATVDIPCYTASELHIFAHNKGGYSQKPAVLVIPPVTVILSKKVQESFSVEIVSSLHGDYLRAQWEDDERPEHRNYTVFWCQYSSDKSCMGQINWMIVAGSRTDYDLPIDSSKVGEYMFGISMTDTQTDRASAIFWTWCLFRHNYAMQHTTVNSLTVNSGINEVQVSWSQIPCSYQSMIKVTNYTVKWCQTTKC</sequence>
<proteinExistence type="predicted"/>
<dbReference type="SUPFAM" id="SSF48726">
    <property type="entry name" value="Immunoglobulin"/>
    <property type="match status" value="1"/>
</dbReference>
<dbReference type="InterPro" id="IPR007110">
    <property type="entry name" value="Ig-like_dom"/>
</dbReference>
<dbReference type="InterPro" id="IPR036116">
    <property type="entry name" value="FN3_sf"/>
</dbReference>
<feature type="signal peptide" evidence="1">
    <location>
        <begin position="1"/>
        <end position="27"/>
    </location>
</feature>
<evidence type="ECO:0008006" key="5">
    <source>
        <dbReference type="Google" id="ProtNLM"/>
    </source>
</evidence>
<evidence type="ECO:0000313" key="4">
    <source>
        <dbReference type="EMBL" id="CEK75342.1"/>
    </source>
</evidence>
<evidence type="ECO:0000256" key="1">
    <source>
        <dbReference type="SAM" id="SignalP"/>
    </source>
</evidence>
<dbReference type="InterPro" id="IPR013783">
    <property type="entry name" value="Ig-like_fold"/>
</dbReference>
<dbReference type="InterPro" id="IPR036179">
    <property type="entry name" value="Ig-like_dom_sf"/>
</dbReference>